<protein>
    <submittedName>
        <fullName evidence="2">Uncharacterized protein</fullName>
    </submittedName>
</protein>
<dbReference type="OrthoDB" id="27587at10239"/>
<evidence type="ECO:0000313" key="3">
    <source>
        <dbReference type="Proteomes" id="UP000008055"/>
    </source>
</evidence>
<organism evidence="2 3">
    <name type="scientific">Propionibacterium phage P101A</name>
    <dbReference type="NCBI Taxonomy" id="1229786"/>
    <lineage>
        <taxon>Viruses</taxon>
        <taxon>Duplodnaviria</taxon>
        <taxon>Heunggongvirae</taxon>
        <taxon>Uroviricota</taxon>
        <taxon>Caudoviricetes</taxon>
        <taxon>Pahexavirus</taxon>
        <taxon>Pahexavirus P101A</taxon>
    </lineage>
</organism>
<evidence type="ECO:0000313" key="2">
    <source>
        <dbReference type="EMBL" id="AFT97595.1"/>
    </source>
</evidence>
<sequence>MSFSFDTAGGRCDLFHMPGGVREKETPPQTNKTAPRIEQQGKGKVFIPPTVSKPSEGQTRPVQG</sequence>
<dbReference type="RefSeq" id="YP_006906586.1">
    <property type="nucleotide sequence ID" value="NC_018841.1"/>
</dbReference>
<feature type="region of interest" description="Disordered" evidence="1">
    <location>
        <begin position="1"/>
        <end position="64"/>
    </location>
</feature>
<reference evidence="2 3" key="1">
    <citation type="journal article" date="2012" name="MBio">
        <title>Propionibacterium acnes Bacteriophages Display Limited Genetic Diversity and Broad Killing Activity against Bacterial Skin Isolates.</title>
        <authorList>
            <person name="Marinelli L.J."/>
            <person name="Fitz-Gibbon S."/>
            <person name="Hayes C."/>
            <person name="Bowman C."/>
            <person name="Inkeles M."/>
            <person name="Loncaric A."/>
            <person name="Russell D.A."/>
            <person name="Jacobs-Sera D."/>
            <person name="Cokus S."/>
            <person name="Pellegrini M."/>
            <person name="Kim J."/>
            <person name="Miller J.F."/>
            <person name="Hatfull G.F."/>
            <person name="Modlin R.L."/>
        </authorList>
    </citation>
    <scope>NUCLEOTIDE SEQUENCE [LARGE SCALE GENOMIC DNA]</scope>
</reference>
<feature type="compositionally biased region" description="Polar residues" evidence="1">
    <location>
        <begin position="52"/>
        <end position="64"/>
    </location>
</feature>
<accession>K4HMY2</accession>
<gene>
    <name evidence="2" type="primary">46</name>
    <name evidence="2" type="ORF">P101A_46</name>
</gene>
<dbReference type="Proteomes" id="UP000008055">
    <property type="component" value="Segment"/>
</dbReference>
<dbReference type="KEGG" id="vg:13827075"/>
<dbReference type="EMBL" id="JX262217">
    <property type="protein sequence ID" value="AFT97595.1"/>
    <property type="molecule type" value="Genomic_DNA"/>
</dbReference>
<evidence type="ECO:0000256" key="1">
    <source>
        <dbReference type="SAM" id="MobiDB-lite"/>
    </source>
</evidence>
<dbReference type="GeneID" id="13827075"/>
<keyword evidence="3" id="KW-1185">Reference proteome</keyword>
<proteinExistence type="predicted"/>
<name>K4HMY2_9CAUD</name>